<dbReference type="InterPro" id="IPR051055">
    <property type="entry name" value="PIF1_helicase"/>
</dbReference>
<keyword evidence="1" id="KW-0234">DNA repair</keyword>
<keyword evidence="4" id="KW-1185">Reference proteome</keyword>
<organism evidence="3 4">
    <name type="scientific">Leptotrombidium deliense</name>
    <dbReference type="NCBI Taxonomy" id="299467"/>
    <lineage>
        <taxon>Eukaryota</taxon>
        <taxon>Metazoa</taxon>
        <taxon>Ecdysozoa</taxon>
        <taxon>Arthropoda</taxon>
        <taxon>Chelicerata</taxon>
        <taxon>Arachnida</taxon>
        <taxon>Acari</taxon>
        <taxon>Acariformes</taxon>
        <taxon>Trombidiformes</taxon>
        <taxon>Prostigmata</taxon>
        <taxon>Anystina</taxon>
        <taxon>Parasitengona</taxon>
        <taxon>Trombiculoidea</taxon>
        <taxon>Trombiculidae</taxon>
        <taxon>Leptotrombidium</taxon>
    </lineage>
</organism>
<dbReference type="GO" id="GO:0016887">
    <property type="term" value="F:ATP hydrolysis activity"/>
    <property type="evidence" value="ECO:0007669"/>
    <property type="project" value="RHEA"/>
</dbReference>
<dbReference type="GO" id="GO:0043139">
    <property type="term" value="F:5'-3' DNA helicase activity"/>
    <property type="evidence" value="ECO:0007669"/>
    <property type="project" value="UniProtKB-EC"/>
</dbReference>
<dbReference type="InterPro" id="IPR010285">
    <property type="entry name" value="DNA_helicase_pif1-like_DEAD"/>
</dbReference>
<dbReference type="Gene3D" id="3.40.50.300">
    <property type="entry name" value="P-loop containing nucleotide triphosphate hydrolases"/>
    <property type="match status" value="1"/>
</dbReference>
<dbReference type="SUPFAM" id="SSF52540">
    <property type="entry name" value="P-loop containing nucleoside triphosphate hydrolases"/>
    <property type="match status" value="1"/>
</dbReference>
<feature type="non-terminal residue" evidence="3">
    <location>
        <position position="195"/>
    </location>
</feature>
<reference evidence="3 4" key="1">
    <citation type="journal article" date="2018" name="Gigascience">
        <title>Genomes of trombidid mites reveal novel predicted allergens and laterally-transferred genes associated with secondary metabolism.</title>
        <authorList>
            <person name="Dong X."/>
            <person name="Chaisiri K."/>
            <person name="Xia D."/>
            <person name="Armstrong S.D."/>
            <person name="Fang Y."/>
            <person name="Donnelly M.J."/>
            <person name="Kadowaki T."/>
            <person name="McGarry J.W."/>
            <person name="Darby A.C."/>
            <person name="Makepeace B.L."/>
        </authorList>
    </citation>
    <scope>NUCLEOTIDE SEQUENCE [LARGE SCALE GENOMIC DNA]</scope>
    <source>
        <strain evidence="3">UoL-UT</strain>
    </source>
</reference>
<keyword evidence="1" id="KW-0378">Hydrolase</keyword>
<proteinExistence type="inferred from homology"/>
<comment type="caution">
    <text evidence="3">The sequence shown here is derived from an EMBL/GenBank/DDBJ whole genome shotgun (WGS) entry which is preliminary data.</text>
</comment>
<dbReference type="InterPro" id="IPR027417">
    <property type="entry name" value="P-loop_NTPase"/>
</dbReference>
<dbReference type="AlphaFoldDB" id="A0A443RUD8"/>
<dbReference type="GO" id="GO:0005524">
    <property type="term" value="F:ATP binding"/>
    <property type="evidence" value="ECO:0007669"/>
    <property type="project" value="UniProtKB-KW"/>
</dbReference>
<keyword evidence="1" id="KW-0547">Nucleotide-binding</keyword>
<keyword evidence="1" id="KW-0233">DNA recombination</keyword>
<dbReference type="Pfam" id="PF05970">
    <property type="entry name" value="PIF1"/>
    <property type="match status" value="1"/>
</dbReference>
<evidence type="ECO:0000256" key="1">
    <source>
        <dbReference type="RuleBase" id="RU363044"/>
    </source>
</evidence>
<dbReference type="GO" id="GO:0006310">
    <property type="term" value="P:DNA recombination"/>
    <property type="evidence" value="ECO:0007669"/>
    <property type="project" value="UniProtKB-KW"/>
</dbReference>
<evidence type="ECO:0000313" key="4">
    <source>
        <dbReference type="Proteomes" id="UP000288716"/>
    </source>
</evidence>
<dbReference type="OrthoDB" id="6415621at2759"/>
<keyword evidence="1" id="KW-0227">DNA damage</keyword>
<gene>
    <name evidence="3" type="ORF">B4U80_08779</name>
</gene>
<evidence type="ECO:0000313" key="3">
    <source>
        <dbReference type="EMBL" id="RWS18957.1"/>
    </source>
</evidence>
<feature type="domain" description="DNA helicase Pif1-like DEAD-box helicase" evidence="2">
    <location>
        <begin position="28"/>
        <end position="194"/>
    </location>
</feature>
<comment type="cofactor">
    <cofactor evidence="1">
        <name>Mg(2+)</name>
        <dbReference type="ChEBI" id="CHEBI:18420"/>
    </cofactor>
</comment>
<dbReference type="PANTHER" id="PTHR47642">
    <property type="entry name" value="ATP-DEPENDENT DNA HELICASE"/>
    <property type="match status" value="1"/>
</dbReference>
<dbReference type="STRING" id="299467.A0A443RUD8"/>
<name>A0A443RUD8_9ACAR</name>
<comment type="catalytic activity">
    <reaction evidence="1">
        <text>ATP + H2O = ADP + phosphate + H(+)</text>
        <dbReference type="Rhea" id="RHEA:13065"/>
        <dbReference type="ChEBI" id="CHEBI:15377"/>
        <dbReference type="ChEBI" id="CHEBI:15378"/>
        <dbReference type="ChEBI" id="CHEBI:30616"/>
        <dbReference type="ChEBI" id="CHEBI:43474"/>
        <dbReference type="ChEBI" id="CHEBI:456216"/>
        <dbReference type="EC" id="5.6.2.3"/>
    </reaction>
</comment>
<dbReference type="VEuPathDB" id="VectorBase:LDEU013083"/>
<comment type="similarity">
    <text evidence="1">Belongs to the helicase family.</text>
</comment>
<dbReference type="GO" id="GO:0000723">
    <property type="term" value="P:telomere maintenance"/>
    <property type="evidence" value="ECO:0007669"/>
    <property type="project" value="InterPro"/>
</dbReference>
<keyword evidence="1" id="KW-0067">ATP-binding</keyword>
<evidence type="ECO:0000259" key="2">
    <source>
        <dbReference type="Pfam" id="PF05970"/>
    </source>
</evidence>
<protein>
    <recommendedName>
        <fullName evidence="1">ATP-dependent DNA helicase</fullName>
        <ecNumber evidence="1">5.6.2.3</ecNumber>
    </recommendedName>
</protein>
<sequence length="195" mass="22107">MMLIGEQMKFLEFIDNIHSKQCSPCSTTERVFVFVTGEAGTGKSYLLINVVDMLEELDPRCTLVVAYTGYAAINVKGSTIHAGLKLQIDAGKSQRDDEEIKEKALQTLEMLTKKLSNLKWLIIDEISLVSDHFFGIIDLRLRSIKKCNEPFGGVNVLVFGDLLQLPPVSAKPIYANSLWKMFKMYQLKYIHRQES</sequence>
<dbReference type="EC" id="5.6.2.3" evidence="1"/>
<dbReference type="EMBL" id="NCKV01031975">
    <property type="protein sequence ID" value="RWS18957.1"/>
    <property type="molecule type" value="Genomic_DNA"/>
</dbReference>
<dbReference type="Proteomes" id="UP000288716">
    <property type="component" value="Unassembled WGS sequence"/>
</dbReference>
<accession>A0A443RUD8</accession>
<dbReference type="GO" id="GO:0006281">
    <property type="term" value="P:DNA repair"/>
    <property type="evidence" value="ECO:0007669"/>
    <property type="project" value="UniProtKB-KW"/>
</dbReference>
<keyword evidence="1 3" id="KW-0347">Helicase</keyword>